<name>A0AAV3QSF4_LITER</name>
<proteinExistence type="predicted"/>
<dbReference type="PANTHER" id="PTHR10775">
    <property type="entry name" value="OS08G0208400 PROTEIN"/>
    <property type="match status" value="1"/>
</dbReference>
<dbReference type="PANTHER" id="PTHR10775:SF190">
    <property type="entry name" value="TNP2-LIKE TRANSPOSON PROTEIN"/>
    <property type="match status" value="1"/>
</dbReference>
<dbReference type="EMBL" id="BAABME010005224">
    <property type="protein sequence ID" value="GAA0165012.1"/>
    <property type="molecule type" value="Genomic_DNA"/>
</dbReference>
<evidence type="ECO:0000313" key="3">
    <source>
        <dbReference type="Proteomes" id="UP001454036"/>
    </source>
</evidence>
<reference evidence="2 3" key="1">
    <citation type="submission" date="2024-01" db="EMBL/GenBank/DDBJ databases">
        <title>The complete chloroplast genome sequence of Lithospermum erythrorhizon: insights into the phylogenetic relationship among Boraginaceae species and the maternal lineages of purple gromwells.</title>
        <authorList>
            <person name="Okada T."/>
            <person name="Watanabe K."/>
        </authorList>
    </citation>
    <scope>NUCLEOTIDE SEQUENCE [LARGE SCALE GENOMIC DNA]</scope>
</reference>
<organism evidence="2 3">
    <name type="scientific">Lithospermum erythrorhizon</name>
    <name type="common">Purple gromwell</name>
    <name type="synonym">Lithospermum officinale var. erythrorhizon</name>
    <dbReference type="NCBI Taxonomy" id="34254"/>
    <lineage>
        <taxon>Eukaryota</taxon>
        <taxon>Viridiplantae</taxon>
        <taxon>Streptophyta</taxon>
        <taxon>Embryophyta</taxon>
        <taxon>Tracheophyta</taxon>
        <taxon>Spermatophyta</taxon>
        <taxon>Magnoliopsida</taxon>
        <taxon>eudicotyledons</taxon>
        <taxon>Gunneridae</taxon>
        <taxon>Pentapetalae</taxon>
        <taxon>asterids</taxon>
        <taxon>lamiids</taxon>
        <taxon>Boraginales</taxon>
        <taxon>Boraginaceae</taxon>
        <taxon>Boraginoideae</taxon>
        <taxon>Lithospermeae</taxon>
        <taxon>Lithospermum</taxon>
    </lineage>
</organism>
<keyword evidence="1" id="KW-0732">Signal</keyword>
<evidence type="ECO:0000313" key="2">
    <source>
        <dbReference type="EMBL" id="GAA0165012.1"/>
    </source>
</evidence>
<feature type="chain" id="PRO_5043752520" evidence="1">
    <location>
        <begin position="19"/>
        <end position="176"/>
    </location>
</feature>
<sequence>MKSEFLMLSLLILGPASPGNDIDVYLQPLIEELKDLWCNRLDTDNATKKETFKMYATLRSTTSDFPGYAMLSGYSTKGKFACPYCHYETGHRFLSNNNKSFYMAHRRFLDADHPWRYDTKAFDRETEERAAPEPLTGFEIEELLKDWKNNFGKLQPKKKNDGCPWRKSSIFHTLVY</sequence>
<dbReference type="AlphaFoldDB" id="A0AAV3QSF4"/>
<accession>A0AAV3QSF4</accession>
<evidence type="ECO:0000256" key="1">
    <source>
        <dbReference type="SAM" id="SignalP"/>
    </source>
</evidence>
<dbReference type="Proteomes" id="UP001454036">
    <property type="component" value="Unassembled WGS sequence"/>
</dbReference>
<keyword evidence="3" id="KW-1185">Reference proteome</keyword>
<feature type="signal peptide" evidence="1">
    <location>
        <begin position="1"/>
        <end position="18"/>
    </location>
</feature>
<dbReference type="Pfam" id="PF02992">
    <property type="entry name" value="Transposase_21"/>
    <property type="match status" value="1"/>
</dbReference>
<dbReference type="InterPro" id="IPR004242">
    <property type="entry name" value="Transposase_21"/>
</dbReference>
<protein>
    <submittedName>
        <fullName evidence="2">Uncharacterized protein</fullName>
    </submittedName>
</protein>
<comment type="caution">
    <text evidence="2">The sequence shown here is derived from an EMBL/GenBank/DDBJ whole genome shotgun (WGS) entry which is preliminary data.</text>
</comment>
<gene>
    <name evidence="2" type="ORF">LIER_20517</name>
</gene>